<dbReference type="InterPro" id="IPR036136">
    <property type="entry name" value="Nit/Sulf_reduc_fer-like_dom_sf"/>
</dbReference>
<dbReference type="GO" id="GO:0046872">
    <property type="term" value="F:metal ion binding"/>
    <property type="evidence" value="ECO:0007669"/>
    <property type="project" value="UniProtKB-KW"/>
</dbReference>
<keyword evidence="11" id="KW-0676">Redox-active center</keyword>
<comment type="cofactor">
    <cofactor evidence="12">
        <name>[2Fe-2S] cluster</name>
        <dbReference type="ChEBI" id="CHEBI:190135"/>
    </cofactor>
</comment>
<keyword evidence="9" id="KW-0408">Iron</keyword>
<keyword evidence="8" id="KW-0560">Oxidoreductase</keyword>
<dbReference type="GO" id="GO:0051539">
    <property type="term" value="F:4 iron, 4 sulfur cluster binding"/>
    <property type="evidence" value="ECO:0007669"/>
    <property type="project" value="UniProtKB-KW"/>
</dbReference>
<feature type="domain" description="Rhodanese" evidence="13">
    <location>
        <begin position="455"/>
        <end position="544"/>
    </location>
</feature>
<evidence type="ECO:0000256" key="6">
    <source>
        <dbReference type="ARBA" id="ARBA00022723"/>
    </source>
</evidence>
<dbReference type="InterPro" id="IPR005117">
    <property type="entry name" value="NiRdtase/SiRdtase_haem-b_fer"/>
</dbReference>
<dbReference type="Pfam" id="PF00581">
    <property type="entry name" value="Rhodanese"/>
    <property type="match status" value="1"/>
</dbReference>
<dbReference type="InterPro" id="IPR036873">
    <property type="entry name" value="Rhodanese-like_dom_sf"/>
</dbReference>
<dbReference type="RefSeq" id="WP_154426719.1">
    <property type="nucleotide sequence ID" value="NZ_VUNN01000029.1"/>
</dbReference>
<dbReference type="InterPro" id="IPR023753">
    <property type="entry name" value="FAD/NAD-binding_dom"/>
</dbReference>
<evidence type="ECO:0000256" key="7">
    <source>
        <dbReference type="ARBA" id="ARBA00022827"/>
    </source>
</evidence>
<dbReference type="PROSITE" id="PS51379">
    <property type="entry name" value="4FE4S_FER_2"/>
    <property type="match status" value="2"/>
</dbReference>
<proteinExistence type="inferred from homology"/>
<dbReference type="GO" id="GO:0016491">
    <property type="term" value="F:oxidoreductase activity"/>
    <property type="evidence" value="ECO:0007669"/>
    <property type="project" value="UniProtKB-KW"/>
</dbReference>
<dbReference type="Gene3D" id="3.30.70.20">
    <property type="match status" value="1"/>
</dbReference>
<gene>
    <name evidence="15" type="ORF">FYJ80_10475</name>
</gene>
<keyword evidence="6" id="KW-0479">Metal-binding</keyword>
<dbReference type="PANTHER" id="PTHR43429">
    <property type="entry name" value="PYRIDINE NUCLEOTIDE-DISULFIDE OXIDOREDUCTASE DOMAIN-CONTAINING"/>
    <property type="match status" value="1"/>
</dbReference>
<organism evidence="15 16">
    <name type="scientific">Bullifex porci</name>
    <dbReference type="NCBI Taxonomy" id="2606638"/>
    <lineage>
        <taxon>Bacteria</taxon>
        <taxon>Pseudomonadati</taxon>
        <taxon>Spirochaetota</taxon>
        <taxon>Spirochaetia</taxon>
        <taxon>Spirochaetales</taxon>
        <taxon>Spirochaetaceae</taxon>
        <taxon>Bullifex</taxon>
    </lineage>
</organism>
<dbReference type="Pfam" id="PF07992">
    <property type="entry name" value="Pyr_redox_2"/>
    <property type="match status" value="1"/>
</dbReference>
<dbReference type="Gene3D" id="3.30.413.10">
    <property type="entry name" value="Sulfite Reductase Hemoprotein, domain 1"/>
    <property type="match status" value="1"/>
</dbReference>
<name>A0A7X2PDZ1_9SPIO</name>
<evidence type="ECO:0000256" key="4">
    <source>
        <dbReference type="ARBA" id="ARBA00022630"/>
    </source>
</evidence>
<dbReference type="InterPro" id="IPR045854">
    <property type="entry name" value="NO2/SO3_Rdtase_4Fe4S_sf"/>
</dbReference>
<dbReference type="InterPro" id="IPR004099">
    <property type="entry name" value="Pyr_nucl-diS_OxRdtase_dimer"/>
</dbReference>
<dbReference type="InterPro" id="IPR017896">
    <property type="entry name" value="4Fe4S_Fe-S-bd"/>
</dbReference>
<dbReference type="SUPFAM" id="SSF54862">
    <property type="entry name" value="4Fe-4S ferredoxins"/>
    <property type="match status" value="1"/>
</dbReference>
<dbReference type="InterPro" id="IPR050260">
    <property type="entry name" value="FAD-bd_OxRdtase"/>
</dbReference>
<dbReference type="InterPro" id="IPR001763">
    <property type="entry name" value="Rhodanese-like_dom"/>
</dbReference>
<dbReference type="SUPFAM" id="SSF51905">
    <property type="entry name" value="FAD/NAD(P)-binding domain"/>
    <property type="match status" value="2"/>
</dbReference>
<evidence type="ECO:0000259" key="14">
    <source>
        <dbReference type="PROSITE" id="PS51379"/>
    </source>
</evidence>
<keyword evidence="7" id="KW-0274">FAD</keyword>
<evidence type="ECO:0000256" key="3">
    <source>
        <dbReference type="ARBA" id="ARBA00022485"/>
    </source>
</evidence>
<keyword evidence="16" id="KW-1185">Reference proteome</keyword>
<keyword evidence="10" id="KW-0411">Iron-sulfur</keyword>
<reference evidence="15 16" key="1">
    <citation type="submission" date="2019-08" db="EMBL/GenBank/DDBJ databases">
        <title>In-depth cultivation of the pig gut microbiome towards novel bacterial diversity and tailored functional studies.</title>
        <authorList>
            <person name="Wylensek D."/>
            <person name="Hitch T.C.A."/>
            <person name="Clavel T."/>
        </authorList>
    </citation>
    <scope>NUCLEOTIDE SEQUENCE [LARGE SCALE GENOMIC DNA]</scope>
    <source>
        <strain evidence="15 16">NM-380-WT-3C1</strain>
    </source>
</reference>
<accession>A0A7X2PDZ1</accession>
<dbReference type="InterPro" id="IPR036188">
    <property type="entry name" value="FAD/NAD-bd_sf"/>
</dbReference>
<evidence type="ECO:0000256" key="10">
    <source>
        <dbReference type="ARBA" id="ARBA00023014"/>
    </source>
</evidence>
<evidence type="ECO:0000256" key="2">
    <source>
        <dbReference type="ARBA" id="ARBA00009130"/>
    </source>
</evidence>
<dbReference type="SUPFAM" id="SSF52821">
    <property type="entry name" value="Rhodanese/Cell cycle control phosphatase"/>
    <property type="match status" value="1"/>
</dbReference>
<dbReference type="InterPro" id="IPR016156">
    <property type="entry name" value="FAD/NAD-linked_Rdtase_dimer_sf"/>
</dbReference>
<evidence type="ECO:0000313" key="15">
    <source>
        <dbReference type="EMBL" id="MSU07185.1"/>
    </source>
</evidence>
<evidence type="ECO:0000256" key="12">
    <source>
        <dbReference type="ARBA" id="ARBA00034078"/>
    </source>
</evidence>
<dbReference type="SUPFAM" id="SSF56014">
    <property type="entry name" value="Nitrite and sulphite reductase 4Fe-4S domain-like"/>
    <property type="match status" value="1"/>
</dbReference>
<dbReference type="SUPFAM" id="SSF55124">
    <property type="entry name" value="Nitrite/Sulfite reductase N-terminal domain-like"/>
    <property type="match status" value="1"/>
</dbReference>
<comment type="caution">
    <text evidence="15">The sequence shown here is derived from an EMBL/GenBank/DDBJ whole genome shotgun (WGS) entry which is preliminary data.</text>
</comment>
<dbReference type="SUPFAM" id="SSF55424">
    <property type="entry name" value="FAD/NAD-linked reductases, dimerisation (C-terminal) domain"/>
    <property type="match status" value="1"/>
</dbReference>
<evidence type="ECO:0000256" key="1">
    <source>
        <dbReference type="ARBA" id="ARBA00001974"/>
    </source>
</evidence>
<comment type="cofactor">
    <cofactor evidence="1">
        <name>FAD</name>
        <dbReference type="ChEBI" id="CHEBI:57692"/>
    </cofactor>
</comment>
<dbReference type="Pfam" id="PF03460">
    <property type="entry name" value="NIR_SIR_ferr"/>
    <property type="match status" value="1"/>
</dbReference>
<dbReference type="PRINTS" id="PR00368">
    <property type="entry name" value="FADPNR"/>
</dbReference>
<feature type="domain" description="4Fe-4S ferredoxin-type" evidence="14">
    <location>
        <begin position="699"/>
        <end position="730"/>
    </location>
</feature>
<dbReference type="CDD" id="cd00158">
    <property type="entry name" value="RHOD"/>
    <property type="match status" value="1"/>
</dbReference>
<dbReference type="InterPro" id="IPR017900">
    <property type="entry name" value="4Fe4S_Fe_S_CS"/>
</dbReference>
<evidence type="ECO:0000259" key="13">
    <source>
        <dbReference type="PROSITE" id="PS50206"/>
    </source>
</evidence>
<keyword evidence="3" id="KW-0004">4Fe-4S</keyword>
<dbReference type="Gene3D" id="3.50.50.60">
    <property type="entry name" value="FAD/NAD(P)-binding domain"/>
    <property type="match status" value="2"/>
</dbReference>
<dbReference type="Proteomes" id="UP000460549">
    <property type="component" value="Unassembled WGS sequence"/>
</dbReference>
<dbReference type="Gene3D" id="3.40.250.10">
    <property type="entry name" value="Rhodanese-like domain"/>
    <property type="match status" value="1"/>
</dbReference>
<feature type="domain" description="4Fe-4S ferredoxin-type" evidence="14">
    <location>
        <begin position="731"/>
        <end position="760"/>
    </location>
</feature>
<dbReference type="GO" id="GO:0051537">
    <property type="term" value="F:2 iron, 2 sulfur cluster binding"/>
    <property type="evidence" value="ECO:0007669"/>
    <property type="project" value="UniProtKB-KW"/>
</dbReference>
<evidence type="ECO:0000256" key="9">
    <source>
        <dbReference type="ARBA" id="ARBA00023004"/>
    </source>
</evidence>
<keyword evidence="4" id="KW-0285">Flavoprotein</keyword>
<dbReference type="EMBL" id="VUNN01000029">
    <property type="protein sequence ID" value="MSU07185.1"/>
    <property type="molecule type" value="Genomic_DNA"/>
</dbReference>
<dbReference type="AlphaFoldDB" id="A0A7X2PDZ1"/>
<dbReference type="GO" id="GO:0020037">
    <property type="term" value="F:heme binding"/>
    <property type="evidence" value="ECO:0007669"/>
    <property type="project" value="InterPro"/>
</dbReference>
<sequence>MNIVILGGVAAGTKVAAKLMRQNRNNNVTIYTKSKDISYAGCGLPYHISGLIPDKDSLVVNTPEKFSMLTGVNVKTEMEAIKIDPNRKSVLFKDNTEVTYDKLIIATGATPIVPNIEGVDRSNVFTLRTVEDAVNIKRYIEEKSVKSAVIVGASFIGLEVAENIKAKGVNVTVADLADQVLPNLFDPDMAQYIKKQLIQKGIRVVNGAKLEEITDSGIKTTRGDITGEIVILALGVKPATDFLLDSGIELEKGAIVVDDQLRSNLDDIYAAGDCALVRSVLTGKRAYSAMGSTANITGRILAKALTGEDIKYRGCLSTAVLKLFDGLNAGRTGLTEKSAELEGFDAISVSLVVDDKAHYYPGSGNFVIKLVADKSSHKVLGVQVVGPGEVDKIVDTAVTAIYMGAKLEDLDSLDLSYAPPFSTAINPLVQASYVLENKINGVLDSFTPYEYMCGKAEGYQVIDVNNSPTIPGAKFVAFDKLEETFKDTPKDAKLLLVCARGRKSYLVQNRLKAMGFTATKSLEGGVNLNDVKIKFAGAIPPQEVRRVKALGCLQDKRYPDVFNVRIITRNGKITAEEQKTIWEACEKFGSGEITMTTRLTLEVQGVKYENIQPLIEFLNERGLSTGGTGSLVRPVVSCKGTTCQYGLADTFALSEKLHEKFYVGYHGVTLPHKFKIAVGGCPNNCVKPNLNDLGIVGQNVPVFDIQKCKGCKVCQVVNSCPIKVAKVVDGKLSVDPNECNNCSRCKGRCPFKVAEEYVPGYKVYVGGRWGKKIAHGIPLTRVITSEEELMDVVEKAILLFRDEGKSGERFADTVARLGFDYVNDKLLNSKIDKAAILNKDVKGGATC</sequence>
<dbReference type="PANTHER" id="PTHR43429:SF1">
    <property type="entry name" value="NAD(P)H SULFUR OXIDOREDUCTASE (COA-DEPENDENT)"/>
    <property type="match status" value="1"/>
</dbReference>
<evidence type="ECO:0000313" key="16">
    <source>
        <dbReference type="Proteomes" id="UP000460549"/>
    </source>
</evidence>
<dbReference type="PROSITE" id="PS50206">
    <property type="entry name" value="RHODANESE_3"/>
    <property type="match status" value="1"/>
</dbReference>
<dbReference type="Pfam" id="PF02852">
    <property type="entry name" value="Pyr_redox_dim"/>
    <property type="match status" value="1"/>
</dbReference>
<dbReference type="PROSITE" id="PS00198">
    <property type="entry name" value="4FE4S_FER_1"/>
    <property type="match status" value="1"/>
</dbReference>
<dbReference type="Pfam" id="PF01077">
    <property type="entry name" value="NIR_SIR"/>
    <property type="match status" value="1"/>
</dbReference>
<comment type="similarity">
    <text evidence="2">Belongs to the class-III pyridine nucleotide-disulfide oxidoreductase family.</text>
</comment>
<dbReference type="InterPro" id="IPR006067">
    <property type="entry name" value="NO2/SO3_Rdtase_4Fe4S_dom"/>
</dbReference>
<dbReference type="PRINTS" id="PR00411">
    <property type="entry name" value="PNDRDTASEI"/>
</dbReference>
<evidence type="ECO:0000256" key="8">
    <source>
        <dbReference type="ARBA" id="ARBA00023002"/>
    </source>
</evidence>
<keyword evidence="5" id="KW-0001">2Fe-2S</keyword>
<protein>
    <submittedName>
        <fullName evidence="15">Pyridine nucleotide-disulfide oxidoreductase</fullName>
    </submittedName>
</protein>
<evidence type="ECO:0000256" key="11">
    <source>
        <dbReference type="ARBA" id="ARBA00023284"/>
    </source>
</evidence>
<evidence type="ECO:0000256" key="5">
    <source>
        <dbReference type="ARBA" id="ARBA00022714"/>
    </source>
</evidence>